<evidence type="ECO:0000256" key="6">
    <source>
        <dbReference type="ARBA" id="ARBA00022490"/>
    </source>
</evidence>
<dbReference type="HAMAP" id="MF_01930">
    <property type="entry name" value="PurN"/>
    <property type="match status" value="1"/>
</dbReference>
<sequence length="1097" mass="120161">MKCNFNFANQSDRFGMFPLQIMLNKPAVVVVIGSGGREHALIWKLSQSEHVGKIFALPGNFGIASLPKTQCIDEDDACVEYFCVKNKVDLVVVSPEASLADGVVDTLTALGIRCLGPTKAAAQIESSKAYGKLFMKRFGIPTAEFEIFADSEKAKLHIKRSAKREIDNRFCEYNAWVVKASGLTASGSGVYVSTSDDQACNAVDDLINRKVHGAAGKEIVVEKLLVGKELSVRRLNFDYLIQLFVNNIFQFLALCFTDGYCVKMMPLVQNYKRLLDNNCGPNTGGMGACCPYLDISVQHIRFIEECILQKVVNILREEGNMYKGILYVDVMITEFGIRVLEFNCTFGDLEAQVLLPLLETDLLEVLFCCADQTLSQCSICWKTGRFSCGILLAGSGYPVLSNVHTGYPVEGLDQRRKDVLVFHSGTKADSSGLPVTSDGRVLCLVGIGNTFRLARNKAYDAAQCVNFKGIQYRSDIGNGFLLPNYGILSDPESETSFLDSECSVELSFADDLVKSLVHVCQPIVRPGSGVLDYSQLGEYGAAFDLRLSGYRDPILISGTDGVGTKLLIAAKAKQYDTIGVDLVAVCVNDILTRNAEPLFFLDCIAQTDLREEVLLALLQGIAKGCLEAGCSLIGGKTACMPGLYARGEFELAGFAVGAVERSQIALPAKERMENGDVIIGIASNGFHSNGYSLIKSVLDSQNIELNDPCPWNPQQTVAINLLLPTKIYVNTLLELLRSGRVKGAAHITGGGLVDNIPRILPSNLIAKIDMSTWPIPDEFLWLASAGSISASEMVNVFNCGIGMVLIVGRKDVPYVEAHLQSRSERFFKIGTIEKPKIDSTEKSELEHADHNKVEIENLEVAFQQENRLVPTLLNANHMNRKRVAVLISGSGSNMLSLIHSSKKTASVYEIVLVISNVETASGLLKAEEEDIETSVGERGCEGQGIVSHEDKSREEFEEQIQNLLTSKQVEFVCLAGFNRTLSDWLVNNWLGKMINIHPSLLPMFRGPRPHKCALQAGVRISGCTVYFVEAGNDLGGIILQDSVAVYPDDSEQSLRDRVKAVENVLYPKALDHVVRGDVVRHDDGKAHWTKLPITDQK</sequence>
<dbReference type="Pfam" id="PF02769">
    <property type="entry name" value="AIRS_C"/>
    <property type="match status" value="1"/>
</dbReference>
<dbReference type="SMART" id="SM01209">
    <property type="entry name" value="GARS_A"/>
    <property type="match status" value="1"/>
</dbReference>
<dbReference type="AlphaFoldDB" id="A0A0V1JTK0"/>
<name>A0A0V1JTK0_TRIPS</name>
<keyword evidence="12" id="KW-0464">Manganese</keyword>
<dbReference type="SUPFAM" id="SSF51246">
    <property type="entry name" value="Rudiment single hybrid motif"/>
    <property type="match status" value="1"/>
</dbReference>
<dbReference type="Pfam" id="PF01071">
    <property type="entry name" value="GARS_A"/>
    <property type="match status" value="1"/>
</dbReference>
<dbReference type="Gene3D" id="3.40.50.170">
    <property type="entry name" value="Formyl transferase, N-terminal domain"/>
    <property type="match status" value="1"/>
</dbReference>
<dbReference type="Pfam" id="PF02844">
    <property type="entry name" value="GARS_N"/>
    <property type="match status" value="1"/>
</dbReference>
<dbReference type="Pfam" id="PF02843">
    <property type="entry name" value="GARS_C"/>
    <property type="match status" value="1"/>
</dbReference>
<dbReference type="Gene3D" id="3.30.1330.10">
    <property type="entry name" value="PurM-like, N-terminal domain"/>
    <property type="match status" value="1"/>
</dbReference>
<comment type="similarity">
    <text evidence="3">Belongs to the AIR synthase family.</text>
</comment>
<keyword evidence="10" id="KW-0658">Purine biosynthesis</keyword>
<evidence type="ECO:0000313" key="20">
    <source>
        <dbReference type="Proteomes" id="UP000054826"/>
    </source>
</evidence>
<evidence type="ECO:0000256" key="13">
    <source>
        <dbReference type="ARBA" id="ARBA00031908"/>
    </source>
</evidence>
<evidence type="ECO:0000313" key="19">
    <source>
        <dbReference type="EMBL" id="KRZ38285.1"/>
    </source>
</evidence>
<dbReference type="CDD" id="cd08645">
    <property type="entry name" value="FMT_core_GART"/>
    <property type="match status" value="1"/>
</dbReference>
<dbReference type="EC" id="6.3.3.1" evidence="4"/>
<dbReference type="InterPro" id="IPR020560">
    <property type="entry name" value="PRibGlycinamide_synth_C-dom"/>
</dbReference>
<evidence type="ECO:0000256" key="8">
    <source>
        <dbReference type="ARBA" id="ARBA00022679"/>
    </source>
</evidence>
<evidence type="ECO:0000256" key="2">
    <source>
        <dbReference type="ARBA" id="ARBA00004686"/>
    </source>
</evidence>
<keyword evidence="11 17" id="KW-0067">ATP-binding</keyword>
<comment type="catalytic activity">
    <reaction evidence="16">
        <text>2-formamido-N(1)-(5-O-phospho-beta-D-ribosyl)acetamidine + ATP = 5-amino-1-(5-phospho-beta-D-ribosyl)imidazole + ADP + phosphate + H(+)</text>
        <dbReference type="Rhea" id="RHEA:23032"/>
        <dbReference type="ChEBI" id="CHEBI:15378"/>
        <dbReference type="ChEBI" id="CHEBI:30616"/>
        <dbReference type="ChEBI" id="CHEBI:43474"/>
        <dbReference type="ChEBI" id="CHEBI:137981"/>
        <dbReference type="ChEBI" id="CHEBI:147287"/>
        <dbReference type="ChEBI" id="CHEBI:456216"/>
        <dbReference type="EC" id="6.3.3.1"/>
    </reaction>
</comment>
<dbReference type="PANTHER" id="PTHR10520:SF12">
    <property type="entry name" value="TRIFUNCTIONAL PURINE BIOSYNTHETIC PROTEIN ADENOSINE-3"/>
    <property type="match status" value="1"/>
</dbReference>
<dbReference type="InterPro" id="IPR013815">
    <property type="entry name" value="ATP_grasp_subdomain_1"/>
</dbReference>
<reference evidence="19 20" key="1">
    <citation type="submission" date="2015-01" db="EMBL/GenBank/DDBJ databases">
        <title>Evolution of Trichinella species and genotypes.</title>
        <authorList>
            <person name="Korhonen P.K."/>
            <person name="Edoardo P."/>
            <person name="Giuseppe L.R."/>
            <person name="Gasser R.B."/>
        </authorList>
    </citation>
    <scope>NUCLEOTIDE SEQUENCE [LARGE SCALE GENOMIC DNA]</scope>
    <source>
        <strain evidence="19">ISS176</strain>
    </source>
</reference>
<protein>
    <recommendedName>
        <fullName evidence="5">Phosphoribosylformylglycinamidine cyclo-ligase</fullName>
        <ecNumber evidence="4">6.3.3.1</ecNumber>
    </recommendedName>
    <alternativeName>
        <fullName evidence="14">AIR synthase</fullName>
    </alternativeName>
    <alternativeName>
        <fullName evidence="15">AIRS</fullName>
    </alternativeName>
    <alternativeName>
        <fullName evidence="13">Phosphoribosyl-aminoimidazole synthetase</fullName>
    </alternativeName>
</protein>
<dbReference type="GO" id="GO:0004637">
    <property type="term" value="F:phosphoribosylamine-glycine ligase activity"/>
    <property type="evidence" value="ECO:0007669"/>
    <property type="project" value="InterPro"/>
</dbReference>
<dbReference type="PROSITE" id="PS50975">
    <property type="entry name" value="ATP_GRASP"/>
    <property type="match status" value="1"/>
</dbReference>
<dbReference type="GO" id="GO:0005524">
    <property type="term" value="F:ATP binding"/>
    <property type="evidence" value="ECO:0007669"/>
    <property type="project" value="UniProtKB-UniRule"/>
</dbReference>
<dbReference type="InterPro" id="IPR016185">
    <property type="entry name" value="PreATP-grasp_dom_sf"/>
</dbReference>
<evidence type="ECO:0000256" key="1">
    <source>
        <dbReference type="ARBA" id="ARBA00004496"/>
    </source>
</evidence>
<dbReference type="InterPro" id="IPR020561">
    <property type="entry name" value="PRibGlycinamid_synth_ATP-grasp"/>
</dbReference>
<dbReference type="FunFam" id="3.90.650.10:FF:000011">
    <property type="entry name" value="Phosphoribosylformylglycinamidine cyclo-ligase"/>
    <property type="match status" value="1"/>
</dbReference>
<dbReference type="InterPro" id="IPR037123">
    <property type="entry name" value="PRibGlycinamide_synth_C_sf"/>
</dbReference>
<dbReference type="CDD" id="cd02196">
    <property type="entry name" value="PurM"/>
    <property type="match status" value="1"/>
</dbReference>
<dbReference type="NCBIfam" id="TIGR00639">
    <property type="entry name" value="PurN"/>
    <property type="match status" value="1"/>
</dbReference>
<evidence type="ECO:0000256" key="16">
    <source>
        <dbReference type="ARBA" id="ARBA00049057"/>
    </source>
</evidence>
<comment type="pathway">
    <text evidence="2">Purine metabolism; IMP biosynthesis via de novo pathway; 5-amino-1-(5-phospho-D-ribosyl)imidazole from N(2)-formyl-N(1)-(5-phospho-D-ribosyl)glycinamide: step 2/2.</text>
</comment>
<dbReference type="InterPro" id="IPR036921">
    <property type="entry name" value="PurM-like_N_sf"/>
</dbReference>
<gene>
    <name evidence="19" type="primary">GART</name>
    <name evidence="19" type="ORF">T4C_13465</name>
</gene>
<dbReference type="Pfam" id="PF00551">
    <property type="entry name" value="Formyl_trans_N"/>
    <property type="match status" value="1"/>
</dbReference>
<dbReference type="InterPro" id="IPR010918">
    <property type="entry name" value="PurM-like_C_dom"/>
</dbReference>
<dbReference type="Gene3D" id="3.30.470.20">
    <property type="entry name" value="ATP-grasp fold, B domain"/>
    <property type="match status" value="1"/>
</dbReference>
<dbReference type="Gene3D" id="3.90.650.10">
    <property type="entry name" value="PurM-like C-terminal domain"/>
    <property type="match status" value="1"/>
</dbReference>
<dbReference type="Proteomes" id="UP000054826">
    <property type="component" value="Unassembled WGS sequence"/>
</dbReference>
<dbReference type="SUPFAM" id="SSF52440">
    <property type="entry name" value="PreATP-grasp domain"/>
    <property type="match status" value="1"/>
</dbReference>
<dbReference type="InterPro" id="IPR036477">
    <property type="entry name" value="Formyl_transf_N_sf"/>
</dbReference>
<dbReference type="GO" id="GO:0004644">
    <property type="term" value="F:phosphoribosylglycinamide formyltransferase activity"/>
    <property type="evidence" value="ECO:0007669"/>
    <property type="project" value="InterPro"/>
</dbReference>
<dbReference type="SUPFAM" id="SSF56042">
    <property type="entry name" value="PurM C-terminal domain-like"/>
    <property type="match status" value="1"/>
</dbReference>
<feature type="domain" description="ATP-grasp" evidence="18">
    <location>
        <begin position="132"/>
        <end position="371"/>
    </location>
</feature>
<dbReference type="Gene3D" id="3.90.600.10">
    <property type="entry name" value="Phosphoribosylglycinamide synthetase, C-terminal domain"/>
    <property type="match status" value="1"/>
</dbReference>
<dbReference type="Pfam" id="PF00586">
    <property type="entry name" value="AIRS"/>
    <property type="match status" value="1"/>
</dbReference>
<evidence type="ECO:0000256" key="10">
    <source>
        <dbReference type="ARBA" id="ARBA00022755"/>
    </source>
</evidence>
<evidence type="ECO:0000256" key="12">
    <source>
        <dbReference type="ARBA" id="ARBA00023211"/>
    </source>
</evidence>
<dbReference type="InterPro" id="IPR036676">
    <property type="entry name" value="PurM-like_C_sf"/>
</dbReference>
<dbReference type="NCBIfam" id="TIGR00878">
    <property type="entry name" value="purM"/>
    <property type="match status" value="1"/>
</dbReference>
<dbReference type="GO" id="GO:0006189">
    <property type="term" value="P:'de novo' IMP biosynthetic process"/>
    <property type="evidence" value="ECO:0007669"/>
    <property type="project" value="UniProtKB-UniPathway"/>
</dbReference>
<dbReference type="GO" id="GO:0005829">
    <property type="term" value="C:cytosol"/>
    <property type="evidence" value="ECO:0007669"/>
    <property type="project" value="TreeGrafter"/>
</dbReference>
<comment type="subcellular location">
    <subcellularLocation>
        <location evidence="1">Cytoplasm</location>
    </subcellularLocation>
</comment>
<evidence type="ECO:0000256" key="7">
    <source>
        <dbReference type="ARBA" id="ARBA00022598"/>
    </source>
</evidence>
<dbReference type="SUPFAM" id="SSF55326">
    <property type="entry name" value="PurM N-terminal domain-like"/>
    <property type="match status" value="1"/>
</dbReference>
<evidence type="ECO:0000256" key="11">
    <source>
        <dbReference type="ARBA" id="ARBA00022840"/>
    </source>
</evidence>
<dbReference type="InterPro" id="IPR004733">
    <property type="entry name" value="PurM_cligase"/>
</dbReference>
<dbReference type="InterPro" id="IPR020562">
    <property type="entry name" value="PRibGlycinamide_synth_N"/>
</dbReference>
<evidence type="ECO:0000256" key="3">
    <source>
        <dbReference type="ARBA" id="ARBA00010280"/>
    </source>
</evidence>
<evidence type="ECO:0000256" key="17">
    <source>
        <dbReference type="PROSITE-ProRule" id="PRU00409"/>
    </source>
</evidence>
<dbReference type="InterPro" id="IPR004607">
    <property type="entry name" value="GART"/>
</dbReference>
<dbReference type="HAMAP" id="MF_00741">
    <property type="entry name" value="AIRS"/>
    <property type="match status" value="1"/>
</dbReference>
<dbReference type="GO" id="GO:0004641">
    <property type="term" value="F:phosphoribosylformylglycinamidine cyclo-ligase activity"/>
    <property type="evidence" value="ECO:0007669"/>
    <property type="project" value="UniProtKB-EC"/>
</dbReference>
<evidence type="ECO:0000256" key="9">
    <source>
        <dbReference type="ARBA" id="ARBA00022741"/>
    </source>
</evidence>
<dbReference type="InterPro" id="IPR002376">
    <property type="entry name" value="Formyl_transf_N"/>
</dbReference>
<accession>A0A0V1JTK0</accession>
<keyword evidence="6" id="KW-0963">Cytoplasm</keyword>
<organism evidence="19 20">
    <name type="scientific">Trichinella pseudospiralis</name>
    <name type="common">Parasitic roundworm</name>
    <dbReference type="NCBI Taxonomy" id="6337"/>
    <lineage>
        <taxon>Eukaryota</taxon>
        <taxon>Metazoa</taxon>
        <taxon>Ecdysozoa</taxon>
        <taxon>Nematoda</taxon>
        <taxon>Enoplea</taxon>
        <taxon>Dorylaimia</taxon>
        <taxon>Trichinellida</taxon>
        <taxon>Trichinellidae</taxon>
        <taxon>Trichinella</taxon>
    </lineage>
</organism>
<dbReference type="UniPathway" id="UPA00074">
    <property type="reaction ID" value="UER00129"/>
</dbReference>
<dbReference type="SUPFAM" id="SSF56059">
    <property type="entry name" value="Glutathione synthetase ATP-binding domain-like"/>
    <property type="match status" value="1"/>
</dbReference>
<dbReference type="EMBL" id="JYDV01000047">
    <property type="protein sequence ID" value="KRZ38285.1"/>
    <property type="molecule type" value="Genomic_DNA"/>
</dbReference>
<evidence type="ECO:0000256" key="15">
    <source>
        <dbReference type="ARBA" id="ARBA00033093"/>
    </source>
</evidence>
<evidence type="ECO:0000256" key="4">
    <source>
        <dbReference type="ARBA" id="ARBA00013047"/>
    </source>
</evidence>
<dbReference type="InterPro" id="IPR016188">
    <property type="entry name" value="PurM-like_N"/>
</dbReference>
<dbReference type="Gene3D" id="3.30.1490.20">
    <property type="entry name" value="ATP-grasp fold, A domain"/>
    <property type="match status" value="1"/>
</dbReference>
<dbReference type="GO" id="GO:0046872">
    <property type="term" value="F:metal ion binding"/>
    <property type="evidence" value="ECO:0007669"/>
    <property type="project" value="InterPro"/>
</dbReference>
<dbReference type="PANTHER" id="PTHR10520">
    <property type="entry name" value="TRIFUNCTIONAL PURINE BIOSYNTHETIC PROTEIN ADENOSINE-3-RELATED"/>
    <property type="match status" value="1"/>
</dbReference>
<evidence type="ECO:0000256" key="5">
    <source>
        <dbReference type="ARBA" id="ARBA00020367"/>
    </source>
</evidence>
<keyword evidence="7" id="KW-0436">Ligase</keyword>
<dbReference type="SMART" id="SM01210">
    <property type="entry name" value="GARS_C"/>
    <property type="match status" value="1"/>
</dbReference>
<keyword evidence="9 17" id="KW-0547">Nucleotide-binding</keyword>
<evidence type="ECO:0000256" key="14">
    <source>
        <dbReference type="ARBA" id="ARBA00032931"/>
    </source>
</evidence>
<dbReference type="SUPFAM" id="SSF53328">
    <property type="entry name" value="Formyltransferase"/>
    <property type="match status" value="1"/>
</dbReference>
<proteinExistence type="inferred from homology"/>
<dbReference type="Gene3D" id="3.40.50.20">
    <property type="match status" value="1"/>
</dbReference>
<dbReference type="GO" id="GO:0046084">
    <property type="term" value="P:adenine biosynthetic process"/>
    <property type="evidence" value="ECO:0007669"/>
    <property type="project" value="TreeGrafter"/>
</dbReference>
<dbReference type="InterPro" id="IPR011761">
    <property type="entry name" value="ATP-grasp"/>
</dbReference>
<keyword evidence="8" id="KW-0808">Transferase</keyword>
<evidence type="ECO:0000259" key="18">
    <source>
        <dbReference type="PROSITE" id="PS50975"/>
    </source>
</evidence>
<comment type="caution">
    <text evidence="19">The sequence shown here is derived from an EMBL/GenBank/DDBJ whole genome shotgun (WGS) entry which is preliminary data.</text>
</comment>
<dbReference type="InterPro" id="IPR011054">
    <property type="entry name" value="Rudment_hybrid_motif"/>
</dbReference>